<sequence length="124" mass="14502">MVMRRREMELEREAEQERKVAEGRHICVSLCTLVGLQSSPPPPHAELQRNHWYEMQWIMVGLNGVVKEWSGLLPRCSPHCQVLFIFMRPNFVCFWVFFCILLMLLKREKGGGSMLCWEAHACVP</sequence>
<organism evidence="2">
    <name type="scientific">Arundo donax</name>
    <name type="common">Giant reed</name>
    <name type="synonym">Donax arundinaceus</name>
    <dbReference type="NCBI Taxonomy" id="35708"/>
    <lineage>
        <taxon>Eukaryota</taxon>
        <taxon>Viridiplantae</taxon>
        <taxon>Streptophyta</taxon>
        <taxon>Embryophyta</taxon>
        <taxon>Tracheophyta</taxon>
        <taxon>Spermatophyta</taxon>
        <taxon>Magnoliopsida</taxon>
        <taxon>Liliopsida</taxon>
        <taxon>Poales</taxon>
        <taxon>Poaceae</taxon>
        <taxon>PACMAD clade</taxon>
        <taxon>Arundinoideae</taxon>
        <taxon>Arundineae</taxon>
        <taxon>Arundo</taxon>
    </lineage>
</organism>
<reference evidence="2" key="1">
    <citation type="submission" date="2014-09" db="EMBL/GenBank/DDBJ databases">
        <authorList>
            <person name="Magalhaes I.L.F."/>
            <person name="Oliveira U."/>
            <person name="Santos F.R."/>
            <person name="Vidigal T.H.D.A."/>
            <person name="Brescovit A.D."/>
            <person name="Santos A.J."/>
        </authorList>
    </citation>
    <scope>NUCLEOTIDE SEQUENCE</scope>
    <source>
        <tissue evidence="2">Shoot tissue taken approximately 20 cm above the soil surface</tissue>
    </source>
</reference>
<accession>A0A0A9DH34</accession>
<keyword evidence="1" id="KW-0812">Transmembrane</keyword>
<protein>
    <submittedName>
        <fullName evidence="2">Uncharacterized protein</fullName>
    </submittedName>
</protein>
<reference evidence="2" key="2">
    <citation type="journal article" date="2015" name="Data Brief">
        <title>Shoot transcriptome of the giant reed, Arundo donax.</title>
        <authorList>
            <person name="Barrero R.A."/>
            <person name="Guerrero F.D."/>
            <person name="Moolhuijzen P."/>
            <person name="Goolsby J.A."/>
            <person name="Tidwell J."/>
            <person name="Bellgard S.E."/>
            <person name="Bellgard M.I."/>
        </authorList>
    </citation>
    <scope>NUCLEOTIDE SEQUENCE</scope>
    <source>
        <tissue evidence="2">Shoot tissue taken approximately 20 cm above the soil surface</tissue>
    </source>
</reference>
<name>A0A0A9DH34_ARUDO</name>
<evidence type="ECO:0000313" key="2">
    <source>
        <dbReference type="EMBL" id="JAD84955.1"/>
    </source>
</evidence>
<keyword evidence="1" id="KW-1133">Transmembrane helix</keyword>
<evidence type="ECO:0000256" key="1">
    <source>
        <dbReference type="SAM" id="Phobius"/>
    </source>
</evidence>
<feature type="transmembrane region" description="Helical" evidence="1">
    <location>
        <begin position="82"/>
        <end position="105"/>
    </location>
</feature>
<dbReference type="AlphaFoldDB" id="A0A0A9DH34"/>
<dbReference type="EMBL" id="GBRH01212940">
    <property type="protein sequence ID" value="JAD84955.1"/>
    <property type="molecule type" value="Transcribed_RNA"/>
</dbReference>
<proteinExistence type="predicted"/>
<keyword evidence="1" id="KW-0472">Membrane</keyword>